<gene>
    <name evidence="2" type="ORF">GCM10010361_04500</name>
</gene>
<dbReference type="InterPro" id="IPR036388">
    <property type="entry name" value="WH-like_DNA-bd_sf"/>
</dbReference>
<protein>
    <recommendedName>
        <fullName evidence="1">Helix-turn-helix domain-containing protein</fullName>
    </recommendedName>
</protein>
<feature type="domain" description="Helix-turn-helix" evidence="1">
    <location>
        <begin position="20"/>
        <end position="67"/>
    </location>
</feature>
<dbReference type="InterPro" id="IPR009061">
    <property type="entry name" value="DNA-bd_dom_put_sf"/>
</dbReference>
<evidence type="ECO:0000313" key="2">
    <source>
        <dbReference type="EMBL" id="GAA0443651.1"/>
    </source>
</evidence>
<sequence>MPLTSSTLVTTQDRRPLANPEELSDFLGVPVKTLYQWRHRGIGPKGTKVGRHIRYRWKEVEAWLDSQTDPHAG</sequence>
<name>A0ABP3J6F7_9ACTN</name>
<accession>A0ABP3J6F7</accession>
<evidence type="ECO:0000259" key="1">
    <source>
        <dbReference type="Pfam" id="PF12728"/>
    </source>
</evidence>
<dbReference type="SUPFAM" id="SSF46955">
    <property type="entry name" value="Putative DNA-binding domain"/>
    <property type="match status" value="1"/>
</dbReference>
<reference evidence="3" key="1">
    <citation type="journal article" date="2019" name="Int. J. Syst. Evol. Microbiol.">
        <title>The Global Catalogue of Microorganisms (GCM) 10K type strain sequencing project: providing services to taxonomists for standard genome sequencing and annotation.</title>
        <authorList>
            <consortium name="The Broad Institute Genomics Platform"/>
            <consortium name="The Broad Institute Genome Sequencing Center for Infectious Disease"/>
            <person name="Wu L."/>
            <person name="Ma J."/>
        </authorList>
    </citation>
    <scope>NUCLEOTIDE SEQUENCE [LARGE SCALE GENOMIC DNA]</scope>
    <source>
        <strain evidence="3">JCM 4805</strain>
    </source>
</reference>
<evidence type="ECO:0000313" key="3">
    <source>
        <dbReference type="Proteomes" id="UP001500909"/>
    </source>
</evidence>
<dbReference type="InterPro" id="IPR041657">
    <property type="entry name" value="HTH_17"/>
</dbReference>
<proteinExistence type="predicted"/>
<comment type="caution">
    <text evidence="2">The sequence shown here is derived from an EMBL/GenBank/DDBJ whole genome shotgun (WGS) entry which is preliminary data.</text>
</comment>
<organism evidence="2 3">
    <name type="scientific">Streptomyces olivaceiscleroticus</name>
    <dbReference type="NCBI Taxonomy" id="68245"/>
    <lineage>
        <taxon>Bacteria</taxon>
        <taxon>Bacillati</taxon>
        <taxon>Actinomycetota</taxon>
        <taxon>Actinomycetes</taxon>
        <taxon>Kitasatosporales</taxon>
        <taxon>Streptomycetaceae</taxon>
        <taxon>Streptomyces</taxon>
    </lineage>
</organism>
<dbReference type="Proteomes" id="UP001500909">
    <property type="component" value="Unassembled WGS sequence"/>
</dbReference>
<keyword evidence="3" id="KW-1185">Reference proteome</keyword>
<dbReference type="Gene3D" id="1.10.10.10">
    <property type="entry name" value="Winged helix-like DNA-binding domain superfamily/Winged helix DNA-binding domain"/>
    <property type="match status" value="1"/>
</dbReference>
<dbReference type="Pfam" id="PF12728">
    <property type="entry name" value="HTH_17"/>
    <property type="match status" value="1"/>
</dbReference>
<dbReference type="EMBL" id="BAAABY010000003">
    <property type="protein sequence ID" value="GAA0443651.1"/>
    <property type="molecule type" value="Genomic_DNA"/>
</dbReference>
<dbReference type="RefSeq" id="WP_346092527.1">
    <property type="nucleotide sequence ID" value="NZ_BAAABY010000003.1"/>
</dbReference>